<feature type="compositionally biased region" description="Basic and acidic residues" evidence="1">
    <location>
        <begin position="10"/>
        <end position="28"/>
    </location>
</feature>
<gene>
    <name evidence="2" type="ORF">BGZ97_001750</name>
</gene>
<feature type="region of interest" description="Disordered" evidence="1">
    <location>
        <begin position="1"/>
        <end position="107"/>
    </location>
</feature>
<sequence>MSSENMPHVDPPEAKSKFGSDTDSRISKTYDPAAGDVVPSTPLESMTIFSPEPRVPETETSNATKVGLPSSSGKDHHQHAKDGTAPSTLDKPLSSEQSPHPLSPNTPIPVVLATGICSRRSSLFTAIDKQVSNDDQTGQQYRTTLETARDDSVEIFLTECPAFDPGPLADYIAEHRSTTVKTFHEIIKHLDTINAEVQWMLSEYLTQQYEQIEDMLDSNHKSIAQQEKDQE</sequence>
<comment type="caution">
    <text evidence="2">The sequence shown here is derived from an EMBL/GenBank/DDBJ whole genome shotgun (WGS) entry which is preliminary data.</text>
</comment>
<accession>A0A9P6RL17</accession>
<reference evidence="2" key="1">
    <citation type="journal article" date="2020" name="Fungal Divers.">
        <title>Resolving the Mortierellaceae phylogeny through synthesis of multi-gene phylogenetics and phylogenomics.</title>
        <authorList>
            <person name="Vandepol N."/>
            <person name="Liber J."/>
            <person name="Desiro A."/>
            <person name="Na H."/>
            <person name="Kennedy M."/>
            <person name="Barry K."/>
            <person name="Grigoriev I.V."/>
            <person name="Miller A.N."/>
            <person name="O'Donnell K."/>
            <person name="Stajich J.E."/>
            <person name="Bonito G."/>
        </authorList>
    </citation>
    <scope>NUCLEOTIDE SEQUENCE</scope>
    <source>
        <strain evidence="2">NVP60</strain>
    </source>
</reference>
<evidence type="ECO:0000256" key="1">
    <source>
        <dbReference type="SAM" id="MobiDB-lite"/>
    </source>
</evidence>
<dbReference type="OrthoDB" id="2382900at2759"/>
<evidence type="ECO:0000313" key="2">
    <source>
        <dbReference type="EMBL" id="KAG0319628.1"/>
    </source>
</evidence>
<proteinExistence type="predicted"/>
<dbReference type="AlphaFoldDB" id="A0A9P6RL17"/>
<dbReference type="Proteomes" id="UP000823405">
    <property type="component" value="Unassembled WGS sequence"/>
</dbReference>
<feature type="compositionally biased region" description="Polar residues" evidence="1">
    <location>
        <begin position="58"/>
        <end position="72"/>
    </location>
</feature>
<dbReference type="EMBL" id="JAAAIN010000137">
    <property type="protein sequence ID" value="KAG0319628.1"/>
    <property type="molecule type" value="Genomic_DNA"/>
</dbReference>
<name>A0A9P6RL17_9FUNG</name>
<organism evidence="2 3">
    <name type="scientific">Linnemannia gamsii</name>
    <dbReference type="NCBI Taxonomy" id="64522"/>
    <lineage>
        <taxon>Eukaryota</taxon>
        <taxon>Fungi</taxon>
        <taxon>Fungi incertae sedis</taxon>
        <taxon>Mucoromycota</taxon>
        <taxon>Mortierellomycotina</taxon>
        <taxon>Mortierellomycetes</taxon>
        <taxon>Mortierellales</taxon>
        <taxon>Mortierellaceae</taxon>
        <taxon>Linnemannia</taxon>
    </lineage>
</organism>
<evidence type="ECO:0000313" key="3">
    <source>
        <dbReference type="Proteomes" id="UP000823405"/>
    </source>
</evidence>
<keyword evidence="3" id="KW-1185">Reference proteome</keyword>
<protein>
    <submittedName>
        <fullName evidence="2">Uncharacterized protein</fullName>
    </submittedName>
</protein>